<dbReference type="KEGG" id="ksn:43588909"/>
<dbReference type="Proteomes" id="UP000322225">
    <property type="component" value="Chromosome 4"/>
</dbReference>
<accession>A0A5M6BYM6</accession>
<dbReference type="AlphaFoldDB" id="A0A5M6BYM6"/>
<dbReference type="GeneID" id="43588909"/>
<dbReference type="OrthoDB" id="2558924at2759"/>
<protein>
    <submittedName>
        <fullName evidence="1">Uncharacterized protein</fullName>
    </submittedName>
</protein>
<reference evidence="1" key="1">
    <citation type="submission" date="2017-08" db="EMBL/GenBank/DDBJ databases">
        <authorList>
            <person name="Cuomo C."/>
            <person name="Billmyre B."/>
            <person name="Heitman J."/>
        </authorList>
    </citation>
    <scope>NUCLEOTIDE SEQUENCE</scope>
    <source>
        <strain evidence="1">CBS 12478</strain>
    </source>
</reference>
<name>A0A5M6BYM6_9TREE</name>
<evidence type="ECO:0000313" key="1">
    <source>
        <dbReference type="EMBL" id="WWD17793.1"/>
    </source>
</evidence>
<proteinExistence type="predicted"/>
<organism evidence="1 2">
    <name type="scientific">Kwoniella shandongensis</name>
    <dbReference type="NCBI Taxonomy" id="1734106"/>
    <lineage>
        <taxon>Eukaryota</taxon>
        <taxon>Fungi</taxon>
        <taxon>Dikarya</taxon>
        <taxon>Basidiomycota</taxon>
        <taxon>Agaricomycotina</taxon>
        <taxon>Tremellomycetes</taxon>
        <taxon>Tremellales</taxon>
        <taxon>Cryptococcaceae</taxon>
        <taxon>Kwoniella</taxon>
    </lineage>
</organism>
<keyword evidence="2" id="KW-1185">Reference proteome</keyword>
<dbReference type="EMBL" id="CP144054">
    <property type="protein sequence ID" value="WWD17793.1"/>
    <property type="molecule type" value="Genomic_DNA"/>
</dbReference>
<sequence>MSLLPQYQKNLPKSDSESVPLFSAEYEDNSDPSPAYPPRLGAEGTLGGVHNVTYTFVPRWPVVGEQQDALGVLGRTKEETIAQVQCGFSILSDYPSNRIEFLVPVPTVADEPATGITRKPEERWGRVMDEAWSTFGTNPPSRLRIQVVDGPGDLEGRQALERRKKQRQIMWTVIAVTCPFWGMASILFIAWLSGGLSD</sequence>
<evidence type="ECO:0000313" key="2">
    <source>
        <dbReference type="Proteomes" id="UP000322225"/>
    </source>
</evidence>
<gene>
    <name evidence="1" type="ORF">CI109_102235</name>
</gene>
<dbReference type="RefSeq" id="XP_031860885.1">
    <property type="nucleotide sequence ID" value="XM_032004770.1"/>
</dbReference>
<reference evidence="1" key="2">
    <citation type="submission" date="2024-01" db="EMBL/GenBank/DDBJ databases">
        <title>Comparative genomics of Cryptococcus and Kwoniella reveals pathogenesis evolution and contrasting modes of karyotype evolution via chromosome fusion or intercentromeric recombination.</title>
        <authorList>
            <person name="Coelho M.A."/>
            <person name="David-Palma M."/>
            <person name="Shea T."/>
            <person name="Bowers K."/>
            <person name="McGinley-Smith S."/>
            <person name="Mohammad A.W."/>
            <person name="Gnirke A."/>
            <person name="Yurkov A.M."/>
            <person name="Nowrousian M."/>
            <person name="Sun S."/>
            <person name="Cuomo C.A."/>
            <person name="Heitman J."/>
        </authorList>
    </citation>
    <scope>NUCLEOTIDE SEQUENCE</scope>
    <source>
        <strain evidence="1">CBS 12478</strain>
    </source>
</reference>